<comment type="subcellular location">
    <subcellularLocation>
        <location evidence="1">Cell membrane</location>
        <topology evidence="1">Multi-pass membrane protein</topology>
    </subcellularLocation>
</comment>
<evidence type="ECO:0000256" key="4">
    <source>
        <dbReference type="ARBA" id="ARBA00022840"/>
    </source>
</evidence>
<dbReference type="PANTHER" id="PTHR24221:SF646">
    <property type="entry name" value="HAEMOLYSIN SECRETION ATP-BINDING PROTEIN"/>
    <property type="match status" value="1"/>
</dbReference>
<evidence type="ECO:0000256" key="3">
    <source>
        <dbReference type="ARBA" id="ARBA00022741"/>
    </source>
</evidence>
<dbReference type="SUPFAM" id="SSF90123">
    <property type="entry name" value="ABC transporter transmembrane region"/>
    <property type="match status" value="1"/>
</dbReference>
<evidence type="ECO:0000256" key="5">
    <source>
        <dbReference type="ARBA" id="ARBA00022989"/>
    </source>
</evidence>
<sequence length="596" mass="68237">MIKAQLKNLIKTIHLVKEAGFSLLVFSIAISLFQGILPIFSMLLVQKMLNIITTDIKNFHTLMIAFISYIALTLLTIIIGEVDSYIDTKLQILLHYKMNHLVMQKTVKLTLAEFETPEIYDDITRIQNQISYKPFQIYKSIISVLSSLVSLISSFVILLNWKISIFPLLLILPIVSIYIYLKIGKNEFEILYKRSSDERANWYISHLLTHDFAVKELRLGTLESYFLKKYDKNNQLFINQENSINRSKMKYGIVLGVLEIAIQSIIMFLAVREAFLGILLVGNVTTFIRSLSTMQTSTQNIVNNIYSFYNGSLYIELLYDFTHDELVHNPIIESTVDTIQSVEFERVSFSYNGKDNVINDISFSIKAGERLAIVGENGSGKSTIFKLACGLYDNYEGNIYINGINLRSIQKKSYYKRISALFQDFLKYELTLRENVGLGELSKLYSDEDLISALKYTGVDSIFYFNQEKLNQIDLEQQLGNWFEDGRQLSGGQWQKIALSRVYLKEADCYLLDEPSSALDPESETKIFKTFFELSQNKIGIFITHKPSITQSVNKILYLDNGCISETGSFADLNIKGMKFKNLLDKEIGATYDTSN</sequence>
<dbReference type="GO" id="GO:0005886">
    <property type="term" value="C:plasma membrane"/>
    <property type="evidence" value="ECO:0007669"/>
    <property type="project" value="UniProtKB-SubCell"/>
</dbReference>
<dbReference type="InterPro" id="IPR011527">
    <property type="entry name" value="ABC1_TM_dom"/>
</dbReference>
<dbReference type="InterPro" id="IPR017871">
    <property type="entry name" value="ABC_transporter-like_CS"/>
</dbReference>
<accession>A0A660A2X1</accession>
<evidence type="ECO:0000256" key="6">
    <source>
        <dbReference type="ARBA" id="ARBA00023136"/>
    </source>
</evidence>
<dbReference type="SUPFAM" id="SSF52540">
    <property type="entry name" value="P-loop containing nucleoside triphosphate hydrolases"/>
    <property type="match status" value="1"/>
</dbReference>
<dbReference type="CDD" id="cd03228">
    <property type="entry name" value="ABCC_MRP_Like"/>
    <property type="match status" value="1"/>
</dbReference>
<dbReference type="InterPro" id="IPR039421">
    <property type="entry name" value="Type_1_exporter"/>
</dbReference>
<dbReference type="GO" id="GO:0016887">
    <property type="term" value="F:ATP hydrolysis activity"/>
    <property type="evidence" value="ECO:0007669"/>
    <property type="project" value="InterPro"/>
</dbReference>
<dbReference type="GO" id="GO:0140359">
    <property type="term" value="F:ABC-type transporter activity"/>
    <property type="evidence" value="ECO:0007669"/>
    <property type="project" value="InterPro"/>
</dbReference>
<dbReference type="InterPro" id="IPR036640">
    <property type="entry name" value="ABC1_TM_sf"/>
</dbReference>
<keyword evidence="3" id="KW-0547">Nucleotide-binding</keyword>
<protein>
    <submittedName>
        <fullName evidence="7">ABC transporter ATP-binding protein</fullName>
    </submittedName>
</protein>
<comment type="caution">
    <text evidence="7">The sequence shown here is derived from an EMBL/GenBank/DDBJ whole genome shotgun (WGS) entry which is preliminary data.</text>
</comment>
<keyword evidence="2" id="KW-0812">Transmembrane</keyword>
<dbReference type="InterPro" id="IPR003439">
    <property type="entry name" value="ABC_transporter-like_ATP-bd"/>
</dbReference>
<dbReference type="SMART" id="SM00382">
    <property type="entry name" value="AAA"/>
    <property type="match status" value="1"/>
</dbReference>
<dbReference type="PROSITE" id="PS50893">
    <property type="entry name" value="ABC_TRANSPORTER_2"/>
    <property type="match status" value="1"/>
</dbReference>
<keyword evidence="4 7" id="KW-0067">ATP-binding</keyword>
<keyword evidence="6" id="KW-0472">Membrane</keyword>
<keyword evidence="5" id="KW-1133">Transmembrane helix</keyword>
<dbReference type="PANTHER" id="PTHR24221">
    <property type="entry name" value="ATP-BINDING CASSETTE SUB-FAMILY B"/>
    <property type="match status" value="1"/>
</dbReference>
<evidence type="ECO:0000256" key="2">
    <source>
        <dbReference type="ARBA" id="ARBA00022692"/>
    </source>
</evidence>
<dbReference type="RefSeq" id="WP_011528610.1">
    <property type="nucleotide sequence ID" value="NZ_CAAHPQ010000001.1"/>
</dbReference>
<dbReference type="InterPro" id="IPR027417">
    <property type="entry name" value="P-loop_NTPase"/>
</dbReference>
<dbReference type="AlphaFoldDB" id="A0A660A2X1"/>
<dbReference type="Proteomes" id="UP000316580">
    <property type="component" value="Unassembled WGS sequence"/>
</dbReference>
<dbReference type="Pfam" id="PF00005">
    <property type="entry name" value="ABC_tran"/>
    <property type="match status" value="1"/>
</dbReference>
<gene>
    <name evidence="7" type="ORF">FGO82_09635</name>
</gene>
<dbReference type="EMBL" id="VCID01000544">
    <property type="protein sequence ID" value="TNY46111.1"/>
    <property type="molecule type" value="Genomic_DNA"/>
</dbReference>
<proteinExistence type="predicted"/>
<name>A0A660A2X1_STRPY</name>
<evidence type="ECO:0000313" key="8">
    <source>
        <dbReference type="Proteomes" id="UP000316580"/>
    </source>
</evidence>
<dbReference type="PROSITE" id="PS00211">
    <property type="entry name" value="ABC_TRANSPORTER_1"/>
    <property type="match status" value="1"/>
</dbReference>
<organism evidence="7 8">
    <name type="scientific">Streptococcus pyogenes</name>
    <dbReference type="NCBI Taxonomy" id="1314"/>
    <lineage>
        <taxon>Bacteria</taxon>
        <taxon>Bacillati</taxon>
        <taxon>Bacillota</taxon>
        <taxon>Bacilli</taxon>
        <taxon>Lactobacillales</taxon>
        <taxon>Streptococcaceae</taxon>
        <taxon>Streptococcus</taxon>
    </lineage>
</organism>
<dbReference type="PROSITE" id="PS50929">
    <property type="entry name" value="ABC_TM1F"/>
    <property type="match status" value="1"/>
</dbReference>
<dbReference type="InterPro" id="IPR003593">
    <property type="entry name" value="AAA+_ATPase"/>
</dbReference>
<evidence type="ECO:0000313" key="7">
    <source>
        <dbReference type="EMBL" id="TNY46111.1"/>
    </source>
</evidence>
<reference evidence="7 8" key="1">
    <citation type="submission" date="2019-05" db="EMBL/GenBank/DDBJ databases">
        <title>Novel genomic isolates of S.pyogenes and S.dysgalactiae subsp. equisimilis associated to necrotising fasciitis (NSTI).</title>
        <authorList>
            <person name="Barrantes I."/>
        </authorList>
    </citation>
    <scope>NUCLEOTIDE SEQUENCE [LARGE SCALE GENOMIC DNA]</scope>
    <source>
        <strain evidence="7 8">SPY6028</strain>
    </source>
</reference>
<dbReference type="GO" id="GO:0034040">
    <property type="term" value="F:ATPase-coupled lipid transmembrane transporter activity"/>
    <property type="evidence" value="ECO:0007669"/>
    <property type="project" value="TreeGrafter"/>
</dbReference>
<dbReference type="Gene3D" id="3.40.50.300">
    <property type="entry name" value="P-loop containing nucleotide triphosphate hydrolases"/>
    <property type="match status" value="1"/>
</dbReference>
<dbReference type="Gene3D" id="1.20.1560.10">
    <property type="entry name" value="ABC transporter type 1, transmembrane domain"/>
    <property type="match status" value="1"/>
</dbReference>
<dbReference type="GO" id="GO:0005524">
    <property type="term" value="F:ATP binding"/>
    <property type="evidence" value="ECO:0007669"/>
    <property type="project" value="UniProtKB-KW"/>
</dbReference>
<evidence type="ECO:0000256" key="1">
    <source>
        <dbReference type="ARBA" id="ARBA00004651"/>
    </source>
</evidence>